<dbReference type="EMBL" id="CATOUU010000444">
    <property type="protein sequence ID" value="CAI9929963.1"/>
    <property type="molecule type" value="Genomic_DNA"/>
</dbReference>
<dbReference type="AlphaFoldDB" id="A0AA86P1P9"/>
<evidence type="ECO:0000313" key="3">
    <source>
        <dbReference type="Proteomes" id="UP001642409"/>
    </source>
</evidence>
<evidence type="ECO:0000313" key="1">
    <source>
        <dbReference type="EMBL" id="CAI9929963.1"/>
    </source>
</evidence>
<comment type="caution">
    <text evidence="1">The sequence shown here is derived from an EMBL/GenBank/DDBJ whole genome shotgun (WGS) entry which is preliminary data.</text>
</comment>
<protein>
    <submittedName>
        <fullName evidence="2">Hypothetical_protein</fullName>
    </submittedName>
</protein>
<dbReference type="EMBL" id="CAXDID020000074">
    <property type="protein sequence ID" value="CAL6015664.1"/>
    <property type="molecule type" value="Genomic_DNA"/>
</dbReference>
<accession>A0AA86P1P9</accession>
<dbReference type="Proteomes" id="UP001642409">
    <property type="component" value="Unassembled WGS sequence"/>
</dbReference>
<sequence length="243" mass="28379">MSTQQDYEYSVSIQYNTEQASIFSTLIYMQQLISEAFDATQTPNTIPVVYSDILPMYFELQVDIYVNTTLERFTYPNNNAVFIFYCYTFNKQFQIIILLNIPTPQRLEIIPALFITDSSLFQMSKLLTFSLPLIYPPNNPVPLQVAAIKTEFTIFELMSTNETFKSPIINPKYQSENYTLIFSHKMEFKIEIQVLELFQPAVKPVTKPKFLKFVQKVVREYFNASKLIQFSYADYLVLSRPSV</sequence>
<name>A0AA86P1P9_9EUKA</name>
<reference evidence="1" key="1">
    <citation type="submission" date="2023-06" db="EMBL/GenBank/DDBJ databases">
        <authorList>
            <person name="Kurt Z."/>
        </authorList>
    </citation>
    <scope>NUCLEOTIDE SEQUENCE</scope>
</reference>
<gene>
    <name evidence="1" type="ORF">HINF_LOCUS17608</name>
    <name evidence="2" type="ORF">HINF_LOCUS25052</name>
</gene>
<keyword evidence="3" id="KW-1185">Reference proteome</keyword>
<evidence type="ECO:0000313" key="2">
    <source>
        <dbReference type="EMBL" id="CAL6015664.1"/>
    </source>
</evidence>
<organism evidence="1">
    <name type="scientific">Hexamita inflata</name>
    <dbReference type="NCBI Taxonomy" id="28002"/>
    <lineage>
        <taxon>Eukaryota</taxon>
        <taxon>Metamonada</taxon>
        <taxon>Diplomonadida</taxon>
        <taxon>Hexamitidae</taxon>
        <taxon>Hexamitinae</taxon>
        <taxon>Hexamita</taxon>
    </lineage>
</organism>
<reference evidence="2 3" key="2">
    <citation type="submission" date="2024-07" db="EMBL/GenBank/DDBJ databases">
        <authorList>
            <person name="Akdeniz Z."/>
        </authorList>
    </citation>
    <scope>NUCLEOTIDE SEQUENCE [LARGE SCALE GENOMIC DNA]</scope>
</reference>
<proteinExistence type="predicted"/>